<dbReference type="AlphaFoldDB" id="A0A0D9XZN1"/>
<evidence type="ECO:0000256" key="1">
    <source>
        <dbReference type="SAM" id="Coils"/>
    </source>
</evidence>
<evidence type="ECO:0000313" key="2">
    <source>
        <dbReference type="EnsemblPlants" id="LPERR12G10990.1"/>
    </source>
</evidence>
<dbReference type="EnsemblPlants" id="LPERR12G10990.1">
    <property type="protein sequence ID" value="LPERR12G10990.1"/>
    <property type="gene ID" value="LPERR12G10990"/>
</dbReference>
<reference evidence="2 3" key="1">
    <citation type="submission" date="2012-08" db="EMBL/GenBank/DDBJ databases">
        <title>Oryza genome evolution.</title>
        <authorList>
            <person name="Wing R.A."/>
        </authorList>
    </citation>
    <scope>NUCLEOTIDE SEQUENCE</scope>
</reference>
<accession>A0A0D9XZN1</accession>
<reference evidence="3" key="2">
    <citation type="submission" date="2013-12" db="EMBL/GenBank/DDBJ databases">
        <authorList>
            <person name="Yu Y."/>
            <person name="Lee S."/>
            <person name="de Baynast K."/>
            <person name="Wissotski M."/>
            <person name="Liu L."/>
            <person name="Talag J."/>
            <person name="Goicoechea J."/>
            <person name="Angelova A."/>
            <person name="Jetty R."/>
            <person name="Kudrna D."/>
            <person name="Golser W."/>
            <person name="Rivera L."/>
            <person name="Zhang J."/>
            <person name="Wing R."/>
        </authorList>
    </citation>
    <scope>NUCLEOTIDE SEQUENCE</scope>
</reference>
<keyword evidence="1" id="KW-0175">Coiled coil</keyword>
<reference evidence="2" key="3">
    <citation type="submission" date="2015-04" db="UniProtKB">
        <authorList>
            <consortium name="EnsemblPlants"/>
        </authorList>
    </citation>
    <scope>IDENTIFICATION</scope>
</reference>
<evidence type="ECO:0000313" key="3">
    <source>
        <dbReference type="Proteomes" id="UP000032180"/>
    </source>
</evidence>
<dbReference type="HOGENOM" id="CLU_079488_1_0_1"/>
<protein>
    <submittedName>
        <fullName evidence="2">Uncharacterized protein</fullName>
    </submittedName>
</protein>
<keyword evidence="3" id="KW-1185">Reference proteome</keyword>
<organism evidence="2 3">
    <name type="scientific">Leersia perrieri</name>
    <dbReference type="NCBI Taxonomy" id="77586"/>
    <lineage>
        <taxon>Eukaryota</taxon>
        <taxon>Viridiplantae</taxon>
        <taxon>Streptophyta</taxon>
        <taxon>Embryophyta</taxon>
        <taxon>Tracheophyta</taxon>
        <taxon>Spermatophyta</taxon>
        <taxon>Magnoliopsida</taxon>
        <taxon>Liliopsida</taxon>
        <taxon>Poales</taxon>
        <taxon>Poaceae</taxon>
        <taxon>BOP clade</taxon>
        <taxon>Oryzoideae</taxon>
        <taxon>Oryzeae</taxon>
        <taxon>Oryzinae</taxon>
        <taxon>Leersia</taxon>
    </lineage>
</organism>
<sequence length="261" mass="28589">MATPPATMTWSAAAATEDKVVDVAPAAMEYIRHLVNNFKTKSFTVLCFEQNDKHNVTDLFERRPEPTAVPAAVARALDAVEEILMKGSPTLAADERLEARVDRTHQAEMVGHLIEQVAYLDVKIKIATAIGGGETLDKKRRRLNAVRAAMARSRAELAAVSTAADGGWEEAAAAVVSRLERLNVAEEEEAPLAAAVEKMSGLKEELEEAMARLEDEQMKLDAMPKIGESQGREDEATLSRARGRFYLNDIVLERFIESADA</sequence>
<name>A0A0D9XZN1_9ORYZ</name>
<feature type="coiled-coil region" evidence="1">
    <location>
        <begin position="192"/>
        <end position="223"/>
    </location>
</feature>
<dbReference type="Gramene" id="LPERR12G10990.1">
    <property type="protein sequence ID" value="LPERR12G10990.1"/>
    <property type="gene ID" value="LPERR12G10990"/>
</dbReference>
<proteinExistence type="predicted"/>
<dbReference type="Proteomes" id="UP000032180">
    <property type="component" value="Chromosome 12"/>
</dbReference>